<accession>A0A485LIB5</accession>
<dbReference type="AlphaFoldDB" id="A0A485LIB5"/>
<evidence type="ECO:0000313" key="2">
    <source>
        <dbReference type="EMBL" id="VFT96593.1"/>
    </source>
</evidence>
<dbReference type="Proteomes" id="UP000332933">
    <property type="component" value="Unassembled WGS sequence"/>
</dbReference>
<organism evidence="2 3">
    <name type="scientific">Aphanomyces stellatus</name>
    <dbReference type="NCBI Taxonomy" id="120398"/>
    <lineage>
        <taxon>Eukaryota</taxon>
        <taxon>Sar</taxon>
        <taxon>Stramenopiles</taxon>
        <taxon>Oomycota</taxon>
        <taxon>Saprolegniomycetes</taxon>
        <taxon>Saprolegniales</taxon>
        <taxon>Verrucalvaceae</taxon>
        <taxon>Aphanomyces</taxon>
    </lineage>
</organism>
<sequence length="166" mass="18520">MFASHDRRRRRSACDGNHDVKCWTQVAAAARRRSERERAQQKYFGWTKSAEGKASSLQPRSPDDAAAISCAMTTVTATACARHAHAIESTTKSLAGGDSVGGPQQLLDWWTMWDEAVLALYMDDAMILLDEDDDAPVFLLDESTDMAYFAQEFQPWDLAHCALTWS</sequence>
<keyword evidence="3" id="KW-1185">Reference proteome</keyword>
<dbReference type="EMBL" id="VJMH01006720">
    <property type="protein sequence ID" value="KAF0688494.1"/>
    <property type="molecule type" value="Genomic_DNA"/>
</dbReference>
<evidence type="ECO:0000313" key="1">
    <source>
        <dbReference type="EMBL" id="KAF0688494.1"/>
    </source>
</evidence>
<proteinExistence type="predicted"/>
<dbReference type="EMBL" id="CAADRA010006743">
    <property type="protein sequence ID" value="VFT96593.1"/>
    <property type="molecule type" value="Genomic_DNA"/>
</dbReference>
<protein>
    <submittedName>
        <fullName evidence="2">Aste57867_19895 protein</fullName>
    </submittedName>
</protein>
<reference evidence="2 3" key="1">
    <citation type="submission" date="2019-03" db="EMBL/GenBank/DDBJ databases">
        <authorList>
            <person name="Gaulin E."/>
            <person name="Dumas B."/>
        </authorList>
    </citation>
    <scope>NUCLEOTIDE SEQUENCE [LARGE SCALE GENOMIC DNA]</scope>
    <source>
        <strain evidence="2">CBS 568.67</strain>
    </source>
</reference>
<gene>
    <name evidence="2" type="primary">Aste57867_19895</name>
    <name evidence="1" type="ORF">As57867_019829</name>
    <name evidence="2" type="ORF">ASTE57867_19895</name>
</gene>
<reference evidence="1" key="2">
    <citation type="submission" date="2019-06" db="EMBL/GenBank/DDBJ databases">
        <title>Genomics analysis of Aphanomyces spp. identifies a new class of oomycete effector associated with host adaptation.</title>
        <authorList>
            <person name="Gaulin E."/>
        </authorList>
    </citation>
    <scope>NUCLEOTIDE SEQUENCE</scope>
    <source>
        <strain evidence="1">CBS 578.67</strain>
    </source>
</reference>
<evidence type="ECO:0000313" key="3">
    <source>
        <dbReference type="Proteomes" id="UP000332933"/>
    </source>
</evidence>
<name>A0A485LIB5_9STRA</name>